<dbReference type="OrthoDB" id="870892at2"/>
<dbReference type="PANTHER" id="PTHR34606:SF15">
    <property type="entry name" value="BON DOMAIN-CONTAINING PROTEIN"/>
    <property type="match status" value="1"/>
</dbReference>
<dbReference type="Pfam" id="PF04972">
    <property type="entry name" value="BON"/>
    <property type="match status" value="3"/>
</dbReference>
<dbReference type="PROSITE" id="PS50914">
    <property type="entry name" value="BON"/>
    <property type="match status" value="3"/>
</dbReference>
<comment type="caution">
    <text evidence="2">The sequence shown here is derived from an EMBL/GenBank/DDBJ whole genome shotgun (WGS) entry which is preliminary data.</text>
</comment>
<dbReference type="InterPro" id="IPR051686">
    <property type="entry name" value="Lipoprotein_DolP"/>
</dbReference>
<name>A0A4R7FKH0_9MICO</name>
<accession>A0A4R7FKH0</accession>
<keyword evidence="3" id="KW-1185">Reference proteome</keyword>
<dbReference type="InterPro" id="IPR014004">
    <property type="entry name" value="Transpt-assoc_nodulatn_dom_bac"/>
</dbReference>
<reference evidence="2 3" key="1">
    <citation type="submission" date="2019-03" db="EMBL/GenBank/DDBJ databases">
        <title>Genomic Encyclopedia of Archaeal and Bacterial Type Strains, Phase II (KMG-II): from individual species to whole genera.</title>
        <authorList>
            <person name="Goeker M."/>
        </authorList>
    </citation>
    <scope>NUCLEOTIDE SEQUENCE [LARGE SCALE GENOMIC DNA]</scope>
    <source>
        <strain evidence="2 3">DSM 24782</strain>
    </source>
</reference>
<dbReference type="Proteomes" id="UP000295344">
    <property type="component" value="Unassembled WGS sequence"/>
</dbReference>
<dbReference type="InterPro" id="IPR007055">
    <property type="entry name" value="BON_dom"/>
</dbReference>
<gene>
    <name evidence="2" type="ORF">CLV52_1784</name>
</gene>
<protein>
    <submittedName>
        <fullName evidence="2">Osmotically-inducible protein OsmY</fullName>
    </submittedName>
</protein>
<dbReference type="SMART" id="SM00749">
    <property type="entry name" value="BON"/>
    <property type="match status" value="3"/>
</dbReference>
<evidence type="ECO:0000313" key="3">
    <source>
        <dbReference type="Proteomes" id="UP000295344"/>
    </source>
</evidence>
<dbReference type="AlphaFoldDB" id="A0A4R7FKH0"/>
<proteinExistence type="predicted"/>
<feature type="domain" description="BON" evidence="1">
    <location>
        <begin position="10"/>
        <end position="78"/>
    </location>
</feature>
<feature type="domain" description="BON" evidence="1">
    <location>
        <begin position="156"/>
        <end position="224"/>
    </location>
</feature>
<feature type="domain" description="BON" evidence="1">
    <location>
        <begin position="85"/>
        <end position="153"/>
    </location>
</feature>
<dbReference type="EMBL" id="SOAM01000002">
    <property type="protein sequence ID" value="TDS76846.1"/>
    <property type="molecule type" value="Genomic_DNA"/>
</dbReference>
<evidence type="ECO:0000313" key="2">
    <source>
        <dbReference type="EMBL" id="TDS76846.1"/>
    </source>
</evidence>
<dbReference type="RefSeq" id="WP_133765996.1">
    <property type="nucleotide sequence ID" value="NZ_BAAARP010000002.1"/>
</dbReference>
<organism evidence="2 3">
    <name type="scientific">Amnibacterium kyonggiense</name>
    <dbReference type="NCBI Taxonomy" id="595671"/>
    <lineage>
        <taxon>Bacteria</taxon>
        <taxon>Bacillati</taxon>
        <taxon>Actinomycetota</taxon>
        <taxon>Actinomycetes</taxon>
        <taxon>Micrococcales</taxon>
        <taxon>Microbacteriaceae</taxon>
        <taxon>Amnibacterium</taxon>
    </lineage>
</organism>
<dbReference type="Gene3D" id="3.30.1340.30">
    <property type="match status" value="3"/>
</dbReference>
<sequence length="224" mass="24058">MSTSGTASIADHQLQQTVIEELEWAPGVDVADIGVAVEHGAVTLTGTVDSFAQRMTAERAALRVRGVRAVADDIRVRPAVADAVHDDDLAAAVSRALQDDAEIPDEAVGIVVRNGVVVLTGTVRTNAQRVGARRAVERLRGVRGIDSRLELERRPSAEDAQERIRAAIRRNAVIDAQHVTVRVEGTTAVLEGRVRSFAERRQAEAAAWASPHVTDVDDRIVVSS</sequence>
<evidence type="ECO:0000259" key="1">
    <source>
        <dbReference type="PROSITE" id="PS50914"/>
    </source>
</evidence>
<dbReference type="PANTHER" id="PTHR34606">
    <property type="entry name" value="BON DOMAIN-CONTAINING PROTEIN"/>
    <property type="match status" value="1"/>
</dbReference>